<dbReference type="Pfam" id="PF25691">
    <property type="entry name" value="BW3TFN"/>
    <property type="match status" value="1"/>
</dbReference>
<evidence type="ECO:0000313" key="2">
    <source>
        <dbReference type="Proteomes" id="UP000308874"/>
    </source>
</evidence>
<proteinExistence type="predicted"/>
<dbReference type="EMBL" id="MK504443">
    <property type="protein sequence ID" value="QBJ03495.1"/>
    <property type="molecule type" value="Genomic_DNA"/>
</dbReference>
<dbReference type="InterPro" id="IPR058040">
    <property type="entry name" value="BW3TFN"/>
</dbReference>
<keyword evidence="2" id="KW-1185">Reference proteome</keyword>
<evidence type="ECO:0000313" key="1">
    <source>
        <dbReference type="EMBL" id="QBJ03495.1"/>
    </source>
</evidence>
<protein>
    <submittedName>
        <fullName evidence="1">Baseplate protein</fullName>
    </submittedName>
</protein>
<name>A0A4Y5FEM1_9CAUD</name>
<dbReference type="Proteomes" id="UP000308874">
    <property type="component" value="Segment"/>
</dbReference>
<organism evidence="1 2">
    <name type="scientific">Lactobacillus phage 521B</name>
    <dbReference type="NCBI Taxonomy" id="2510942"/>
    <lineage>
        <taxon>Viruses</taxon>
        <taxon>Duplodnaviria</taxon>
        <taxon>Heunggongvirae</taxon>
        <taxon>Uroviricota</taxon>
        <taxon>Caudoviricetes</taxon>
        <taxon>Herelleviridae</taxon>
        <taxon>Tybeckvirus</taxon>
        <taxon>Tybeckvirus tv521B</taxon>
    </lineage>
</organism>
<gene>
    <name evidence="1" type="ORF">B521_0145</name>
</gene>
<sequence>MAYETPTPAINSNALVFHAINYFNNLNNCYIVIGKTSSWPVDAQPPVPVDGDNVTEVAGYFKPTCYLCYKTTADKKDDSTLSYGNDFYQPVSLADAYSKKASYVYYTVTIKPDDISNVNTFRQVGLNFGVTLKSGVSGVILTPSNVDNSGYTHFILNSQPFMITDNRSIKINMLISEEKDISGSNVDTDVTSEITTVLPTTVNQ</sequence>
<reference evidence="1 2" key="1">
    <citation type="submission" date="2019-02" db="EMBL/GenBank/DDBJ databases">
        <title>Isolation of virulent Lactobacillus brevis phages.</title>
        <authorList>
            <person name="Feyereisen M."/>
            <person name="Mahony J."/>
            <person name="O'Sullivan T."/>
            <person name="van Sinderen D."/>
        </authorList>
    </citation>
    <scope>NUCLEOTIDE SEQUENCE [LARGE SCALE GENOMIC DNA]</scope>
</reference>
<accession>A0A4Y5FEM1</accession>